<evidence type="ECO:0000313" key="3">
    <source>
        <dbReference type="Proteomes" id="UP000050783"/>
    </source>
</evidence>
<dbReference type="RefSeq" id="WP_233493485.1">
    <property type="nucleotide sequence ID" value="NZ_CYPU01000068.1"/>
</dbReference>
<gene>
    <name evidence="2" type="ORF">RUA4292_03468</name>
</gene>
<name>A0A0P1EGG3_9RHOB</name>
<reference evidence="2 3" key="1">
    <citation type="submission" date="2015-09" db="EMBL/GenBank/DDBJ databases">
        <authorList>
            <consortium name="Swine Surveillance"/>
        </authorList>
    </citation>
    <scope>NUCLEOTIDE SEQUENCE [LARGE SCALE GENOMIC DNA]</scope>
    <source>
        <strain evidence="2 3">CECT 4292</strain>
    </source>
</reference>
<keyword evidence="1" id="KW-0732">Signal</keyword>
<feature type="signal peptide" evidence="1">
    <location>
        <begin position="1"/>
        <end position="19"/>
    </location>
</feature>
<organism evidence="2 3">
    <name type="scientific">Ruegeria atlantica</name>
    <dbReference type="NCBI Taxonomy" id="81569"/>
    <lineage>
        <taxon>Bacteria</taxon>
        <taxon>Pseudomonadati</taxon>
        <taxon>Pseudomonadota</taxon>
        <taxon>Alphaproteobacteria</taxon>
        <taxon>Rhodobacterales</taxon>
        <taxon>Roseobacteraceae</taxon>
        <taxon>Ruegeria</taxon>
    </lineage>
</organism>
<dbReference type="EMBL" id="CYPU01000068">
    <property type="protein sequence ID" value="CUH49272.1"/>
    <property type="molecule type" value="Genomic_DNA"/>
</dbReference>
<sequence length="220" mass="24884">MRRVSILLILLLAASPAWSGAWLRDKGAAFVSTAVTAFKEPDYGYDYKGSFYAEYGLREKLTLGLDVEEHRDIYGHALVFARLPVAEFEKSGRFAAEIAIGAHHRQMRAWALYKATLSYGKGFQTGWGNGWIAIDAALEFRTHDAVYRKLDLTAGLSSPRLINPLLQIETAYQSDHPLHWRIKPSIMIRTKDSPTTWVLGLERNDARKNTGIRLAIWNTF</sequence>
<dbReference type="Proteomes" id="UP000050783">
    <property type="component" value="Unassembled WGS sequence"/>
</dbReference>
<dbReference type="AlphaFoldDB" id="A0A0P1EGG3"/>
<dbReference type="STRING" id="81569.RUM4293_02328"/>
<protein>
    <submittedName>
        <fullName evidence="2">Uncharacterized protein</fullName>
    </submittedName>
</protein>
<evidence type="ECO:0000256" key="1">
    <source>
        <dbReference type="SAM" id="SignalP"/>
    </source>
</evidence>
<accession>A0A0P1EGG3</accession>
<proteinExistence type="predicted"/>
<feature type="chain" id="PRO_5006061573" evidence="1">
    <location>
        <begin position="20"/>
        <end position="220"/>
    </location>
</feature>
<evidence type="ECO:0000313" key="2">
    <source>
        <dbReference type="EMBL" id="CUH49272.1"/>
    </source>
</evidence>
<dbReference type="GeneID" id="55494615"/>